<proteinExistence type="predicted"/>
<sequence>MDTTHQDGCDPLGVGHGRRLPKPGPLSRVIDASLDLAWMEAAGRTLETDEARVLDLCDELWSVRADIARSMREARDEDGPRGH</sequence>
<dbReference type="GeneID" id="82884611"/>
<evidence type="ECO:0000313" key="1">
    <source>
        <dbReference type="EMBL" id="VEI03643.1"/>
    </source>
</evidence>
<dbReference type="RefSeq" id="WP_028702099.1">
    <property type="nucleotide sequence ID" value="NZ_CP040635.1"/>
</dbReference>
<organism evidence="1 2">
    <name type="scientific">Acidipropionibacterium jensenii</name>
    <dbReference type="NCBI Taxonomy" id="1749"/>
    <lineage>
        <taxon>Bacteria</taxon>
        <taxon>Bacillati</taxon>
        <taxon>Actinomycetota</taxon>
        <taxon>Actinomycetes</taxon>
        <taxon>Propionibacteriales</taxon>
        <taxon>Propionibacteriaceae</taxon>
        <taxon>Acidipropionibacterium</taxon>
    </lineage>
</organism>
<dbReference type="Proteomes" id="UP000277858">
    <property type="component" value="Chromosome"/>
</dbReference>
<keyword evidence="2" id="KW-1185">Reference proteome</keyword>
<dbReference type="EMBL" id="LR134473">
    <property type="protein sequence ID" value="VEI03643.1"/>
    <property type="molecule type" value="Genomic_DNA"/>
</dbReference>
<reference evidence="1 2" key="1">
    <citation type="submission" date="2018-12" db="EMBL/GenBank/DDBJ databases">
        <authorList>
            <consortium name="Pathogen Informatics"/>
        </authorList>
    </citation>
    <scope>NUCLEOTIDE SEQUENCE [LARGE SCALE GENOMIC DNA]</scope>
    <source>
        <strain evidence="1 2">NCTC13652</strain>
    </source>
</reference>
<accession>A0A448P0B5</accession>
<dbReference type="AlphaFoldDB" id="A0A448P0B5"/>
<evidence type="ECO:0000313" key="2">
    <source>
        <dbReference type="Proteomes" id="UP000277858"/>
    </source>
</evidence>
<name>A0A448P0B5_9ACTN</name>
<protein>
    <submittedName>
        <fullName evidence="1">Uncharacterized protein</fullName>
    </submittedName>
</protein>
<dbReference type="OrthoDB" id="9878333at2"/>
<gene>
    <name evidence="1" type="ORF">NCTC13652_01854</name>
</gene>